<proteinExistence type="predicted"/>
<sequence>MTDTSRPQVRAWPWGRGYHAHFRKPGGGWQFVRKADGKAEVFPTTEAAKDAATAIIFRFMCPEIVAERAPDIDPIERKVADEFAEFKQRRANEDRRLRTETFTMHKAGRKPVVVETRKRSA</sequence>
<dbReference type="RefSeq" id="WP_188855402.1">
    <property type="nucleotide sequence ID" value="NZ_BMJJ01000022.1"/>
</dbReference>
<name>A0A916YFG5_9HYPH</name>
<evidence type="ECO:0000313" key="1">
    <source>
        <dbReference type="EMBL" id="GGD43292.1"/>
    </source>
</evidence>
<gene>
    <name evidence="1" type="ORF">GCM10011335_52420</name>
</gene>
<comment type="caution">
    <text evidence="1">The sequence shown here is derived from an EMBL/GenBank/DDBJ whole genome shotgun (WGS) entry which is preliminary data.</text>
</comment>
<protein>
    <submittedName>
        <fullName evidence="1">Uncharacterized protein</fullName>
    </submittedName>
</protein>
<dbReference type="Proteomes" id="UP000613160">
    <property type="component" value="Unassembled WGS sequence"/>
</dbReference>
<dbReference type="EMBL" id="BMJJ01000022">
    <property type="protein sequence ID" value="GGD43292.1"/>
    <property type="molecule type" value="Genomic_DNA"/>
</dbReference>
<evidence type="ECO:0000313" key="2">
    <source>
        <dbReference type="Proteomes" id="UP000613160"/>
    </source>
</evidence>
<keyword evidence="2" id="KW-1185">Reference proteome</keyword>
<reference evidence="1" key="2">
    <citation type="submission" date="2020-09" db="EMBL/GenBank/DDBJ databases">
        <authorList>
            <person name="Sun Q."/>
            <person name="Zhou Y."/>
        </authorList>
    </citation>
    <scope>NUCLEOTIDE SEQUENCE</scope>
    <source>
        <strain evidence="1">CGMCC 1.15493</strain>
    </source>
</reference>
<accession>A0A916YFG5</accession>
<reference evidence="1" key="1">
    <citation type="journal article" date="2014" name="Int. J. Syst. Evol. Microbiol.">
        <title>Complete genome sequence of Corynebacterium casei LMG S-19264T (=DSM 44701T), isolated from a smear-ripened cheese.</title>
        <authorList>
            <consortium name="US DOE Joint Genome Institute (JGI-PGF)"/>
            <person name="Walter F."/>
            <person name="Albersmeier A."/>
            <person name="Kalinowski J."/>
            <person name="Ruckert C."/>
        </authorList>
    </citation>
    <scope>NUCLEOTIDE SEQUENCE</scope>
    <source>
        <strain evidence="1">CGMCC 1.15493</strain>
    </source>
</reference>
<dbReference type="AlphaFoldDB" id="A0A916YFG5"/>
<organism evidence="1 2">
    <name type="scientific">Aureimonas glaciei</name>
    <dbReference type="NCBI Taxonomy" id="1776957"/>
    <lineage>
        <taxon>Bacteria</taxon>
        <taxon>Pseudomonadati</taxon>
        <taxon>Pseudomonadota</taxon>
        <taxon>Alphaproteobacteria</taxon>
        <taxon>Hyphomicrobiales</taxon>
        <taxon>Aurantimonadaceae</taxon>
        <taxon>Aureimonas</taxon>
    </lineage>
</organism>